<accession>A0A1A5ILA7</accession>
<comment type="caution">
    <text evidence="2">The sequence shown here is derived from an EMBL/GenBank/DDBJ whole genome shotgun (WGS) entry which is preliminary data.</text>
</comment>
<sequence>MNDPSAGKPAYDPQQLEPMLIARQHAGDVDGMVALFEADAVIDCGDGRFLRGREAIRDYYAEIVTSGRKFAVGEQRPALVCGDLALTSTRLPDGDVTSEVARRQADGSWLWVIDRYSVAWD</sequence>
<dbReference type="AlphaFoldDB" id="A0A1A5ILA7"/>
<organism evidence="2 3">
    <name type="scientific">Rhizobium loti</name>
    <name type="common">Mesorhizobium loti</name>
    <dbReference type="NCBI Taxonomy" id="381"/>
    <lineage>
        <taxon>Bacteria</taxon>
        <taxon>Pseudomonadati</taxon>
        <taxon>Pseudomonadota</taxon>
        <taxon>Alphaproteobacteria</taxon>
        <taxon>Hyphomicrobiales</taxon>
        <taxon>Phyllobacteriaceae</taxon>
        <taxon>Mesorhizobium</taxon>
    </lineage>
</organism>
<dbReference type="InterPro" id="IPR037401">
    <property type="entry name" value="SnoaL-like"/>
</dbReference>
<evidence type="ECO:0000259" key="1">
    <source>
        <dbReference type="Pfam" id="PF12680"/>
    </source>
</evidence>
<dbReference type="Gene3D" id="3.10.450.50">
    <property type="match status" value="1"/>
</dbReference>
<reference evidence="3" key="1">
    <citation type="submission" date="2016-06" db="EMBL/GenBank/DDBJ databases">
        <title>NZP2037 Pacbio-Illumina hybrid assembly.</title>
        <authorList>
            <person name="Ramsay J.P."/>
        </authorList>
    </citation>
    <scope>NUCLEOTIDE SEQUENCE [LARGE SCALE GENOMIC DNA]</scope>
    <source>
        <strain evidence="3">R7ANS::ICEMlSym2042</strain>
    </source>
</reference>
<proteinExistence type="predicted"/>
<name>A0A1A5ILA7_RHILI</name>
<evidence type="ECO:0000313" key="3">
    <source>
        <dbReference type="Proteomes" id="UP000093748"/>
    </source>
</evidence>
<dbReference type="InterPro" id="IPR032710">
    <property type="entry name" value="NTF2-like_dom_sf"/>
</dbReference>
<dbReference type="GeneID" id="66684027"/>
<evidence type="ECO:0000313" key="2">
    <source>
        <dbReference type="EMBL" id="OBP79682.1"/>
    </source>
</evidence>
<protein>
    <recommendedName>
        <fullName evidence="1">SnoaL-like domain-containing protein</fullName>
    </recommendedName>
</protein>
<feature type="domain" description="SnoaL-like" evidence="1">
    <location>
        <begin position="22"/>
        <end position="118"/>
    </location>
</feature>
<dbReference type="Pfam" id="PF12680">
    <property type="entry name" value="SnoaL_2"/>
    <property type="match status" value="1"/>
</dbReference>
<gene>
    <name evidence="2" type="ORF">BAE39_28405</name>
</gene>
<dbReference type="OrthoDB" id="674363at2"/>
<dbReference type="RefSeq" id="WP_032930308.1">
    <property type="nucleotide sequence ID" value="NZ_LZTH01000044.1"/>
</dbReference>
<dbReference type="Proteomes" id="UP000093748">
    <property type="component" value="Unassembled WGS sequence"/>
</dbReference>
<dbReference type="EMBL" id="LZTJ01000003">
    <property type="protein sequence ID" value="OBP79682.1"/>
    <property type="molecule type" value="Genomic_DNA"/>
</dbReference>
<dbReference type="SUPFAM" id="SSF54427">
    <property type="entry name" value="NTF2-like"/>
    <property type="match status" value="1"/>
</dbReference>